<dbReference type="Proteomes" id="UP000727907">
    <property type="component" value="Unassembled WGS sequence"/>
</dbReference>
<protein>
    <submittedName>
        <fullName evidence="1">Uncharacterized protein</fullName>
    </submittedName>
</protein>
<sequence length="254" mass="28562">MKMLHEAWAALGPTLGVLEPLRFSRDQWSVIDRLHSNFSDREAQTRVPIPLARFAREAADDITRQARRFDGVTTEYVDDRWLAERPVNGPAERLADYARLYNDDVDRMIEVLFPSARYRKGHYAFGKFTVPQPHGLHTDHSAEDPSAAGEPICIARIGTLGTHYVAGDVEAYDPRTRSMLNALRYWISVPEGEPEAIFEELLQKQVLGTIPVDHVMLMVAGNGSGDAHVTQHIAARPPAGGVHSAFFQRQYRFT</sequence>
<keyword evidence="2" id="KW-1185">Reference proteome</keyword>
<organism evidence="1 2">
    <name type="scientific">Reyranella humidisoli</name>
    <dbReference type="NCBI Taxonomy" id="2849149"/>
    <lineage>
        <taxon>Bacteria</taxon>
        <taxon>Pseudomonadati</taxon>
        <taxon>Pseudomonadota</taxon>
        <taxon>Alphaproteobacteria</taxon>
        <taxon>Hyphomicrobiales</taxon>
        <taxon>Reyranellaceae</taxon>
        <taxon>Reyranella</taxon>
    </lineage>
</organism>
<evidence type="ECO:0000313" key="2">
    <source>
        <dbReference type="Proteomes" id="UP000727907"/>
    </source>
</evidence>
<evidence type="ECO:0000313" key="1">
    <source>
        <dbReference type="EMBL" id="MBU8872488.1"/>
    </source>
</evidence>
<dbReference type="RefSeq" id="WP_216956596.1">
    <property type="nucleotide sequence ID" value="NZ_JAHOPB010000001.1"/>
</dbReference>
<comment type="caution">
    <text evidence="1">The sequence shown here is derived from an EMBL/GenBank/DDBJ whole genome shotgun (WGS) entry which is preliminary data.</text>
</comment>
<proteinExistence type="predicted"/>
<accession>A0ABS6IE08</accession>
<name>A0ABS6IE08_9HYPH</name>
<gene>
    <name evidence="1" type="ORF">KQ910_01880</name>
</gene>
<reference evidence="1 2" key="1">
    <citation type="submission" date="2021-06" db="EMBL/GenBank/DDBJ databases">
        <authorList>
            <person name="Lee D.H."/>
        </authorList>
    </citation>
    <scope>NUCLEOTIDE SEQUENCE [LARGE SCALE GENOMIC DNA]</scope>
    <source>
        <strain evidence="1 2">MMS21-HV4-11</strain>
    </source>
</reference>
<dbReference type="EMBL" id="JAHOPB010000001">
    <property type="protein sequence ID" value="MBU8872488.1"/>
    <property type="molecule type" value="Genomic_DNA"/>
</dbReference>